<evidence type="ECO:0000313" key="15">
    <source>
        <dbReference type="EMBL" id="KKR83805.1"/>
    </source>
</evidence>
<dbReference type="GO" id="GO:0005737">
    <property type="term" value="C:cytoplasm"/>
    <property type="evidence" value="ECO:0007669"/>
    <property type="project" value="UniProtKB-SubCell"/>
</dbReference>
<dbReference type="GO" id="GO:0000049">
    <property type="term" value="F:tRNA binding"/>
    <property type="evidence" value="ECO:0007669"/>
    <property type="project" value="InterPro"/>
</dbReference>
<dbReference type="PATRIC" id="fig|1618424.3.peg.26"/>
<comment type="subcellular location">
    <subcellularLocation>
        <location evidence="1 13">Cytoplasm</location>
    </subcellularLocation>
</comment>
<evidence type="ECO:0000256" key="9">
    <source>
        <dbReference type="ARBA" id="ARBA00022842"/>
    </source>
</evidence>
<evidence type="ECO:0000256" key="1">
    <source>
        <dbReference type="ARBA" id="ARBA00004496"/>
    </source>
</evidence>
<evidence type="ECO:0000256" key="7">
    <source>
        <dbReference type="ARBA" id="ARBA00022741"/>
    </source>
</evidence>
<dbReference type="GO" id="GO:0006432">
    <property type="term" value="P:phenylalanyl-tRNA aminoacylation"/>
    <property type="evidence" value="ECO:0007669"/>
    <property type="project" value="UniProtKB-UniRule"/>
</dbReference>
<feature type="binding site" evidence="13">
    <location>
        <position position="261"/>
    </location>
    <ligand>
        <name>Mg(2+)</name>
        <dbReference type="ChEBI" id="CHEBI:18420"/>
        <note>shared with beta subunit</note>
    </ligand>
</feature>
<accession>A0A0G0WHJ2</accession>
<dbReference type="InterPro" id="IPR006195">
    <property type="entry name" value="aa-tRNA-synth_II"/>
</dbReference>
<proteinExistence type="inferred from homology"/>
<evidence type="ECO:0000256" key="12">
    <source>
        <dbReference type="ARBA" id="ARBA00049255"/>
    </source>
</evidence>
<dbReference type="NCBIfam" id="TIGR00468">
    <property type="entry name" value="pheS"/>
    <property type="match status" value="1"/>
</dbReference>
<dbReference type="GO" id="GO:0000287">
    <property type="term" value="F:magnesium ion binding"/>
    <property type="evidence" value="ECO:0007669"/>
    <property type="project" value="UniProtKB-UniRule"/>
</dbReference>
<keyword evidence="11 13" id="KW-0030">Aminoacyl-tRNA synthetase</keyword>
<reference evidence="15 16" key="1">
    <citation type="journal article" date="2015" name="Nature">
        <title>rRNA introns, odd ribosomes, and small enigmatic genomes across a large radiation of phyla.</title>
        <authorList>
            <person name="Brown C.T."/>
            <person name="Hug L.A."/>
            <person name="Thomas B.C."/>
            <person name="Sharon I."/>
            <person name="Castelle C.J."/>
            <person name="Singh A."/>
            <person name="Wilkins M.J."/>
            <person name="Williams K.H."/>
            <person name="Banfield J.F."/>
        </authorList>
    </citation>
    <scope>NUCLEOTIDE SEQUENCE [LARGE SCALE GENOMIC DNA]</scope>
</reference>
<dbReference type="InterPro" id="IPR002319">
    <property type="entry name" value="Phenylalanyl-tRNA_Synthase"/>
</dbReference>
<dbReference type="InterPro" id="IPR045864">
    <property type="entry name" value="aa-tRNA-synth_II/BPL/LPL"/>
</dbReference>
<keyword evidence="7 13" id="KW-0547">Nucleotide-binding</keyword>
<name>A0A0G0WHJ2_9BACT</name>
<dbReference type="EC" id="6.1.1.20" evidence="13"/>
<dbReference type="AlphaFoldDB" id="A0A0G0WHJ2"/>
<evidence type="ECO:0000313" key="16">
    <source>
        <dbReference type="Proteomes" id="UP000034601"/>
    </source>
</evidence>
<dbReference type="EMBL" id="LCAB01000001">
    <property type="protein sequence ID" value="KKR83805.1"/>
    <property type="molecule type" value="Genomic_DNA"/>
</dbReference>
<evidence type="ECO:0000256" key="13">
    <source>
        <dbReference type="HAMAP-Rule" id="MF_00281"/>
    </source>
</evidence>
<comment type="subunit">
    <text evidence="3 13">Tetramer of two alpha and two beta subunits.</text>
</comment>
<dbReference type="InterPro" id="IPR022911">
    <property type="entry name" value="Phe_tRNA_ligase_alpha1_bac"/>
</dbReference>
<keyword evidence="4 13" id="KW-0963">Cytoplasm</keyword>
<evidence type="ECO:0000256" key="10">
    <source>
        <dbReference type="ARBA" id="ARBA00022917"/>
    </source>
</evidence>
<evidence type="ECO:0000256" key="3">
    <source>
        <dbReference type="ARBA" id="ARBA00011209"/>
    </source>
</evidence>
<comment type="caution">
    <text evidence="15">The sequence shown here is derived from an EMBL/GenBank/DDBJ whole genome shotgun (WGS) entry which is preliminary data.</text>
</comment>
<dbReference type="PROSITE" id="PS50862">
    <property type="entry name" value="AA_TRNA_LIGASE_II"/>
    <property type="match status" value="1"/>
</dbReference>
<dbReference type="Pfam" id="PF02912">
    <property type="entry name" value="Phe_tRNA-synt_N"/>
    <property type="match status" value="1"/>
</dbReference>
<dbReference type="PANTHER" id="PTHR11538:SF41">
    <property type="entry name" value="PHENYLALANINE--TRNA LIGASE, MITOCHONDRIAL"/>
    <property type="match status" value="1"/>
</dbReference>
<dbReference type="Proteomes" id="UP000034601">
    <property type="component" value="Unassembled WGS sequence"/>
</dbReference>
<evidence type="ECO:0000256" key="4">
    <source>
        <dbReference type="ARBA" id="ARBA00022490"/>
    </source>
</evidence>
<protein>
    <recommendedName>
        <fullName evidence="13">Phenylalanine--tRNA ligase alpha subunit</fullName>
        <ecNumber evidence="13">6.1.1.20</ecNumber>
    </recommendedName>
    <alternativeName>
        <fullName evidence="13">Phenylalanyl-tRNA synthetase alpha subunit</fullName>
        <shortName evidence="13">PheRS</shortName>
    </alternativeName>
</protein>
<dbReference type="CDD" id="cd00496">
    <property type="entry name" value="PheRS_alpha_core"/>
    <property type="match status" value="1"/>
</dbReference>
<evidence type="ECO:0000256" key="8">
    <source>
        <dbReference type="ARBA" id="ARBA00022840"/>
    </source>
</evidence>
<feature type="domain" description="Aminoacyl-transfer RNA synthetases class-II family profile" evidence="14">
    <location>
        <begin position="119"/>
        <end position="325"/>
    </location>
</feature>
<comment type="catalytic activity">
    <reaction evidence="12 13">
        <text>tRNA(Phe) + L-phenylalanine + ATP = L-phenylalanyl-tRNA(Phe) + AMP + diphosphate + H(+)</text>
        <dbReference type="Rhea" id="RHEA:19413"/>
        <dbReference type="Rhea" id="RHEA-COMP:9668"/>
        <dbReference type="Rhea" id="RHEA-COMP:9699"/>
        <dbReference type="ChEBI" id="CHEBI:15378"/>
        <dbReference type="ChEBI" id="CHEBI:30616"/>
        <dbReference type="ChEBI" id="CHEBI:33019"/>
        <dbReference type="ChEBI" id="CHEBI:58095"/>
        <dbReference type="ChEBI" id="CHEBI:78442"/>
        <dbReference type="ChEBI" id="CHEBI:78531"/>
        <dbReference type="ChEBI" id="CHEBI:456215"/>
        <dbReference type="EC" id="6.1.1.20"/>
    </reaction>
</comment>
<dbReference type="InterPro" id="IPR004188">
    <property type="entry name" value="Phe-tRNA_ligase_II_N"/>
</dbReference>
<dbReference type="GO" id="GO:0004826">
    <property type="term" value="F:phenylalanine-tRNA ligase activity"/>
    <property type="evidence" value="ECO:0007669"/>
    <property type="project" value="UniProtKB-UniRule"/>
</dbReference>
<gene>
    <name evidence="13" type="primary">pheS</name>
    <name evidence="15" type="ORF">UU29_C0001G0025</name>
</gene>
<dbReference type="InterPro" id="IPR010978">
    <property type="entry name" value="tRNA-bd_arm"/>
</dbReference>
<dbReference type="HAMAP" id="MF_00281">
    <property type="entry name" value="Phe_tRNA_synth_alpha1"/>
    <property type="match status" value="1"/>
</dbReference>
<evidence type="ECO:0000256" key="6">
    <source>
        <dbReference type="ARBA" id="ARBA00022723"/>
    </source>
</evidence>
<evidence type="ECO:0000256" key="11">
    <source>
        <dbReference type="ARBA" id="ARBA00023146"/>
    </source>
</evidence>
<organism evidence="15 16">
    <name type="scientific">Candidatus Daviesbacteria bacterium GW2011_GWA2_40_9</name>
    <dbReference type="NCBI Taxonomy" id="1618424"/>
    <lineage>
        <taxon>Bacteria</taxon>
        <taxon>Candidatus Daviesiibacteriota</taxon>
    </lineage>
</organism>
<keyword evidence="6 13" id="KW-0479">Metal-binding</keyword>
<evidence type="ECO:0000256" key="2">
    <source>
        <dbReference type="ARBA" id="ARBA00010207"/>
    </source>
</evidence>
<keyword evidence="10 13" id="KW-0648">Protein biosynthesis</keyword>
<dbReference type="Gene3D" id="3.30.930.10">
    <property type="entry name" value="Bira Bifunctional Protein, Domain 2"/>
    <property type="match status" value="1"/>
</dbReference>
<keyword evidence="8 13" id="KW-0067">ATP-binding</keyword>
<keyword evidence="9 13" id="KW-0460">Magnesium</keyword>
<keyword evidence="5 13" id="KW-0436">Ligase</keyword>
<dbReference type="PANTHER" id="PTHR11538">
    <property type="entry name" value="PHENYLALANYL-TRNA SYNTHETASE"/>
    <property type="match status" value="1"/>
</dbReference>
<dbReference type="InterPro" id="IPR004529">
    <property type="entry name" value="Phe-tRNA-synth_IIc_asu"/>
</dbReference>
<dbReference type="SUPFAM" id="SSF55681">
    <property type="entry name" value="Class II aaRS and biotin synthetases"/>
    <property type="match status" value="1"/>
</dbReference>
<dbReference type="GO" id="GO:0005524">
    <property type="term" value="F:ATP binding"/>
    <property type="evidence" value="ECO:0007669"/>
    <property type="project" value="UniProtKB-UniRule"/>
</dbReference>
<comment type="similarity">
    <text evidence="2 13">Belongs to the class-II aminoacyl-tRNA synthetase family. Phe-tRNA synthetase alpha subunit type 1 subfamily.</text>
</comment>
<comment type="cofactor">
    <cofactor evidence="13">
        <name>Mg(2+)</name>
        <dbReference type="ChEBI" id="CHEBI:18420"/>
    </cofactor>
    <text evidence="13">Binds 2 magnesium ions per tetramer.</text>
</comment>
<sequence>MENRLKIIYQDYLHKIQQTKDLKSLDEIFLALFGKNGEITLATKEFPKLSKEELKVVAPLLAKVKAELEEAVTKRREEIKEEGYQKLSEEKLDLTPVELPREKGHLHVITTFEEETVGLFQKLGFQRYDAPQIDSDDFNFSLLNIPEDHPARDLWDTLYLDSERFGIEPGKLLLRTHTSNSQVRIMREHQPPFRMMVLGRCFRYENLDARHEHTFEQFEIVYVDKGLSMANLQYLSEHLLKGIFGEEMKVRMTPGYYPFVEPGAGVDGLCIFCKGKGCKVCGGVGWLELAGAGMIHPTVLKNGGIDPKIYSGIAWGFGPFRMLMLKYGINDIRTFLSGNLKELLKYEGESK</sequence>
<dbReference type="Pfam" id="PF01409">
    <property type="entry name" value="tRNA-synt_2d"/>
    <property type="match status" value="1"/>
</dbReference>
<evidence type="ECO:0000256" key="5">
    <source>
        <dbReference type="ARBA" id="ARBA00022598"/>
    </source>
</evidence>
<evidence type="ECO:0000259" key="14">
    <source>
        <dbReference type="PROSITE" id="PS50862"/>
    </source>
</evidence>
<dbReference type="SUPFAM" id="SSF46589">
    <property type="entry name" value="tRNA-binding arm"/>
    <property type="match status" value="1"/>
</dbReference>